<reference evidence="3 4" key="1">
    <citation type="submission" date="2016-04" db="EMBL/GenBank/DDBJ databases">
        <title>Complete genome sequence of natural rubber-degrading, novel Gram-negative bacterium, Rhizobacter gummiphilus strain NS21.</title>
        <authorList>
            <person name="Tabata M."/>
            <person name="Kasai D."/>
            <person name="Fukuda M."/>
        </authorList>
    </citation>
    <scope>NUCLEOTIDE SEQUENCE [LARGE SCALE GENOMIC DNA]</scope>
    <source>
        <strain evidence="3 4">NS21</strain>
    </source>
</reference>
<keyword evidence="4" id="KW-1185">Reference proteome</keyword>
<dbReference type="InterPro" id="IPR050955">
    <property type="entry name" value="Plant_Biomass_Hydrol_Est"/>
</dbReference>
<protein>
    <submittedName>
        <fullName evidence="3">Poly(3-hydroxybutyrate) depolymerase</fullName>
    </submittedName>
</protein>
<evidence type="ECO:0000256" key="2">
    <source>
        <dbReference type="ARBA" id="ARBA00022801"/>
    </source>
</evidence>
<proteinExistence type="predicted"/>
<gene>
    <name evidence="3" type="ORF">A4W93_20030</name>
</gene>
<organism evidence="3 4">
    <name type="scientific">Piscinibacter gummiphilus</name>
    <dbReference type="NCBI Taxonomy" id="946333"/>
    <lineage>
        <taxon>Bacteria</taxon>
        <taxon>Pseudomonadati</taxon>
        <taxon>Pseudomonadota</taxon>
        <taxon>Betaproteobacteria</taxon>
        <taxon>Burkholderiales</taxon>
        <taxon>Sphaerotilaceae</taxon>
        <taxon>Piscinibacter</taxon>
    </lineage>
</organism>
<dbReference type="KEGG" id="rgu:A4W93_20030"/>
<dbReference type="Gene3D" id="3.40.50.1820">
    <property type="entry name" value="alpha/beta hydrolase"/>
    <property type="match status" value="2"/>
</dbReference>
<dbReference type="STRING" id="946333.A4W93_20030"/>
<dbReference type="EMBL" id="CP015118">
    <property type="protein sequence ID" value="ARN23979.1"/>
    <property type="molecule type" value="Genomic_DNA"/>
</dbReference>
<dbReference type="PANTHER" id="PTHR43037:SF5">
    <property type="entry name" value="FERULOYL ESTERASE"/>
    <property type="match status" value="1"/>
</dbReference>
<dbReference type="AlphaFoldDB" id="A0A1W6LID1"/>
<dbReference type="InterPro" id="IPR029058">
    <property type="entry name" value="AB_hydrolase_fold"/>
</dbReference>
<sequence>MADPLTPWGAADLTRCSVSGLSSGAFMAVQLHLAHSAMFSGAGIIAGGPYRCAETFRAASFIAEDAFVQNALFVCMNPLIPQVGPDPERLVAVARQTARDRLIDPVENLADDWLYIFTGSADTVVDSSVVHTTRRFYEALGVPPANLMFVDDVPAGHAILTTNLEDNPLDANRPPYINRLPGARMQSWDVLEHLHGPLNAPAERLGGRLLRFDQREFFGDDPRSSMSAYGYVYVPKSVEEGGPCRVHVALHGCKQGYNYVDLVNGRPDRANDPPYGNRYMTTTGYNEMADTNGIVVLYPQAEGIDDGVTQNPEGCWDWWGYSSPDVRHPDYYSQRAVQIGAIHAMVLRLGGMA</sequence>
<dbReference type="SUPFAM" id="SSF53474">
    <property type="entry name" value="alpha/beta-Hydrolases"/>
    <property type="match status" value="1"/>
</dbReference>
<keyword evidence="1" id="KW-0732">Signal</keyword>
<dbReference type="PANTHER" id="PTHR43037">
    <property type="entry name" value="UNNAMED PRODUCT-RELATED"/>
    <property type="match status" value="1"/>
</dbReference>
<evidence type="ECO:0000256" key="1">
    <source>
        <dbReference type="ARBA" id="ARBA00022729"/>
    </source>
</evidence>
<dbReference type="Proteomes" id="UP000193427">
    <property type="component" value="Chromosome"/>
</dbReference>
<evidence type="ECO:0000313" key="3">
    <source>
        <dbReference type="EMBL" id="ARN23979.1"/>
    </source>
</evidence>
<keyword evidence="2" id="KW-0378">Hydrolase</keyword>
<accession>A0A1W6LID1</accession>
<name>A0A1W6LID1_9BURK</name>
<dbReference type="GO" id="GO:0016787">
    <property type="term" value="F:hydrolase activity"/>
    <property type="evidence" value="ECO:0007669"/>
    <property type="project" value="UniProtKB-KW"/>
</dbReference>
<evidence type="ECO:0000313" key="4">
    <source>
        <dbReference type="Proteomes" id="UP000193427"/>
    </source>
</evidence>